<evidence type="ECO:0000256" key="4">
    <source>
        <dbReference type="ARBA" id="ARBA00022989"/>
    </source>
</evidence>
<keyword evidence="2" id="KW-1003">Cell membrane</keyword>
<dbReference type="NCBIfam" id="TIGR00360">
    <property type="entry name" value="ComEC_N-term"/>
    <property type="match status" value="1"/>
</dbReference>
<feature type="transmembrane region" description="Helical" evidence="6">
    <location>
        <begin position="428"/>
        <end position="448"/>
    </location>
</feature>
<dbReference type="Proteomes" id="UP000655410">
    <property type="component" value="Unassembled WGS sequence"/>
</dbReference>
<keyword evidence="5 6" id="KW-0472">Membrane</keyword>
<comment type="subcellular location">
    <subcellularLocation>
        <location evidence="1">Cell membrane</location>
        <topology evidence="1">Multi-pass membrane protein</topology>
    </subcellularLocation>
</comment>
<dbReference type="Gene3D" id="3.60.15.10">
    <property type="entry name" value="Ribonuclease Z/Hydroxyacylglutathione hydrolase-like"/>
    <property type="match status" value="1"/>
</dbReference>
<evidence type="ECO:0000256" key="3">
    <source>
        <dbReference type="ARBA" id="ARBA00022692"/>
    </source>
</evidence>
<dbReference type="SMART" id="SM00849">
    <property type="entry name" value="Lactamase_B"/>
    <property type="match status" value="1"/>
</dbReference>
<feature type="transmembrane region" description="Helical" evidence="6">
    <location>
        <begin position="20"/>
        <end position="44"/>
    </location>
</feature>
<evidence type="ECO:0000313" key="8">
    <source>
        <dbReference type="EMBL" id="GGO86336.1"/>
    </source>
</evidence>
<dbReference type="InterPro" id="IPR036866">
    <property type="entry name" value="RibonucZ/Hydroxyglut_hydro"/>
</dbReference>
<dbReference type="EMBL" id="BMNI01000001">
    <property type="protein sequence ID" value="GGO86336.1"/>
    <property type="molecule type" value="Genomic_DNA"/>
</dbReference>
<keyword evidence="4 6" id="KW-1133">Transmembrane helix</keyword>
<sequence length="769" mass="78319">MPTGREERGRDLRGPALGAAAWWGALLVLLVPPVPAAVLTVVATAAGGWLALRRPLLRVTVAAWALVALATAGSALLHTEQSAAGPVPGLAQRLAAVDAQLVVTSDPVPLVQRFGGGVRFDATLLVVRQGRGGARLHAPVLVVADESWTRVELGSRVVASGRLRSAADPAKSAVFLPRGSPGHVSGPGPVWRAAAALRGGVREAVAGRGAPQRDLVPALVDGDDAGLPQQVQAEFATAGLTHLTAVSGTNLTLVVGFLLLVGRAVGVRGRWQVVLAVAGIVGFVLVARTEPSVVRAAAMGSVALLGFGSGGRDRGPRALGLAVLVLLLVQPWLAVQAGFALSVLATAGILLIAPSWTRALARWLPEWLAAALAVPAAAQLACTPVVAAISGQVSLVAVLANLLAEPFVAPATVAGLLGGLLELVWHPLGAALGWVAAGCGAAIIAIARTTSGLATPALDWGAGPVALTLLTLLCIVGGLLTGPLLARRGPTLVFSAGLVVVMLVPPPTPGWPPDGWVMAMCDVGQGDGLVLDAGPGTAVVVDAGPDPTLIDHCLDRLGVRRVPLVVLTHFHADHVDGLAGVYAGRQVGSVAVTSLGEPPERVAMVQRLAAGRARVPAYGTRWRIGAVQLQVVGPVPGVVQHGTAADEGSGPNNASVVMLAEIGGVRILLAGDVEPEAQRVLERTLPGLRVDVLKVPHHGSRYQETDWLTSLGARLALISVGADNDYGHPAPDLVAALATAGMDVRRTDRDGDVLVVARPGGGIAVSTHH</sequence>
<organism evidence="8 9">
    <name type="scientific">Nocardioides phosphati</name>
    <dbReference type="NCBI Taxonomy" id="1867775"/>
    <lineage>
        <taxon>Bacteria</taxon>
        <taxon>Bacillati</taxon>
        <taxon>Actinomycetota</taxon>
        <taxon>Actinomycetes</taxon>
        <taxon>Propionibacteriales</taxon>
        <taxon>Nocardioidaceae</taxon>
        <taxon>Nocardioides</taxon>
    </lineage>
</organism>
<evidence type="ECO:0000256" key="2">
    <source>
        <dbReference type="ARBA" id="ARBA00022475"/>
    </source>
</evidence>
<evidence type="ECO:0000256" key="5">
    <source>
        <dbReference type="ARBA" id="ARBA00023136"/>
    </source>
</evidence>
<feature type="transmembrane region" description="Helical" evidence="6">
    <location>
        <begin position="240"/>
        <end position="262"/>
    </location>
</feature>
<dbReference type="PANTHER" id="PTHR30619">
    <property type="entry name" value="DNA INTERNALIZATION/COMPETENCE PROTEIN COMEC/REC2"/>
    <property type="match status" value="1"/>
</dbReference>
<evidence type="ECO:0000256" key="6">
    <source>
        <dbReference type="SAM" id="Phobius"/>
    </source>
</evidence>
<feature type="transmembrane region" description="Helical" evidence="6">
    <location>
        <begin position="492"/>
        <end position="511"/>
    </location>
</feature>
<evidence type="ECO:0000256" key="1">
    <source>
        <dbReference type="ARBA" id="ARBA00004651"/>
    </source>
</evidence>
<dbReference type="InterPro" id="IPR004477">
    <property type="entry name" value="ComEC_N"/>
</dbReference>
<proteinExistence type="predicted"/>
<dbReference type="SUPFAM" id="SSF56281">
    <property type="entry name" value="Metallo-hydrolase/oxidoreductase"/>
    <property type="match status" value="1"/>
</dbReference>
<dbReference type="Pfam" id="PF00753">
    <property type="entry name" value="Lactamase_B"/>
    <property type="match status" value="1"/>
</dbReference>
<feature type="transmembrane region" description="Helical" evidence="6">
    <location>
        <begin position="56"/>
        <end position="77"/>
    </location>
</feature>
<dbReference type="RefSeq" id="WP_188782686.1">
    <property type="nucleotide sequence ID" value="NZ_BMNI01000001.1"/>
</dbReference>
<keyword evidence="9" id="KW-1185">Reference proteome</keyword>
<keyword evidence="3 6" id="KW-0812">Transmembrane</keyword>
<feature type="transmembrane region" description="Helical" evidence="6">
    <location>
        <begin position="368"/>
        <end position="389"/>
    </location>
</feature>
<accession>A0ABQ2N8A1</accession>
<dbReference type="InterPro" id="IPR001279">
    <property type="entry name" value="Metallo-B-lactamas"/>
</dbReference>
<dbReference type="Pfam" id="PF03772">
    <property type="entry name" value="Competence"/>
    <property type="match status" value="1"/>
</dbReference>
<dbReference type="CDD" id="cd07731">
    <property type="entry name" value="ComA-like_MBL-fold"/>
    <property type="match status" value="1"/>
</dbReference>
<reference evidence="9" key="1">
    <citation type="journal article" date="2019" name="Int. J. Syst. Evol. Microbiol.">
        <title>The Global Catalogue of Microorganisms (GCM) 10K type strain sequencing project: providing services to taxonomists for standard genome sequencing and annotation.</title>
        <authorList>
            <consortium name="The Broad Institute Genomics Platform"/>
            <consortium name="The Broad Institute Genome Sequencing Center for Infectious Disease"/>
            <person name="Wu L."/>
            <person name="Ma J."/>
        </authorList>
    </citation>
    <scope>NUCLEOTIDE SEQUENCE [LARGE SCALE GENOMIC DNA]</scope>
    <source>
        <strain evidence="9">CGMCC 4.7371</strain>
    </source>
</reference>
<feature type="domain" description="Metallo-beta-lactamase" evidence="7">
    <location>
        <begin position="525"/>
        <end position="722"/>
    </location>
</feature>
<evidence type="ECO:0000313" key="9">
    <source>
        <dbReference type="Proteomes" id="UP000655410"/>
    </source>
</evidence>
<evidence type="ECO:0000259" key="7">
    <source>
        <dbReference type="SMART" id="SM00849"/>
    </source>
</evidence>
<protein>
    <submittedName>
        <fullName evidence="8">Membrane protein</fullName>
    </submittedName>
</protein>
<dbReference type="InterPro" id="IPR035681">
    <property type="entry name" value="ComA-like_MBL"/>
</dbReference>
<gene>
    <name evidence="8" type="ORF">GCM10011584_08400</name>
</gene>
<feature type="transmembrane region" description="Helical" evidence="6">
    <location>
        <begin position="339"/>
        <end position="356"/>
    </location>
</feature>
<dbReference type="PANTHER" id="PTHR30619:SF1">
    <property type="entry name" value="RECOMBINATION PROTEIN 2"/>
    <property type="match status" value="1"/>
</dbReference>
<comment type="caution">
    <text evidence="8">The sequence shown here is derived from an EMBL/GenBank/DDBJ whole genome shotgun (WGS) entry which is preliminary data.</text>
</comment>
<feature type="transmembrane region" description="Helical" evidence="6">
    <location>
        <begin position="460"/>
        <end position="480"/>
    </location>
</feature>
<dbReference type="InterPro" id="IPR052159">
    <property type="entry name" value="Competence_DNA_uptake"/>
</dbReference>
<feature type="transmembrane region" description="Helical" evidence="6">
    <location>
        <begin position="395"/>
        <end position="421"/>
    </location>
</feature>
<feature type="transmembrane region" description="Helical" evidence="6">
    <location>
        <begin position="269"/>
        <end position="287"/>
    </location>
</feature>
<name>A0ABQ2N8A1_9ACTN</name>